<reference evidence="7 8" key="1">
    <citation type="journal article" date="2019" name="Int. J. Syst. Evol. Microbiol.">
        <title>The Global Catalogue of Microorganisms (GCM) 10K type strain sequencing project: providing services to taxonomists for standard genome sequencing and annotation.</title>
        <authorList>
            <consortium name="The Broad Institute Genomics Platform"/>
            <consortium name="The Broad Institute Genome Sequencing Center for Infectious Disease"/>
            <person name="Wu L."/>
            <person name="Ma J."/>
        </authorList>
    </citation>
    <scope>NUCLEOTIDE SEQUENCE [LARGE SCALE GENOMIC DNA]</scope>
    <source>
        <strain evidence="7 8">JCM 15478</strain>
    </source>
</reference>
<dbReference type="InterPro" id="IPR023772">
    <property type="entry name" value="DNA-bd_HTH_TetR-type_CS"/>
</dbReference>
<dbReference type="InterPro" id="IPR050109">
    <property type="entry name" value="HTH-type_TetR-like_transc_reg"/>
</dbReference>
<accession>A0ABN2VWM5</accession>
<evidence type="ECO:0000256" key="3">
    <source>
        <dbReference type="ARBA" id="ARBA00023125"/>
    </source>
</evidence>
<keyword evidence="4" id="KW-0804">Transcription</keyword>
<evidence type="ECO:0000256" key="2">
    <source>
        <dbReference type="ARBA" id="ARBA00023015"/>
    </source>
</evidence>
<protein>
    <submittedName>
        <fullName evidence="7">TetR/AcrR family transcriptional regulator</fullName>
    </submittedName>
</protein>
<name>A0ABN2VWM5_9ACTN</name>
<dbReference type="PROSITE" id="PS50977">
    <property type="entry name" value="HTH_TETR_2"/>
    <property type="match status" value="1"/>
</dbReference>
<feature type="DNA-binding region" description="H-T-H motif" evidence="5">
    <location>
        <begin position="30"/>
        <end position="49"/>
    </location>
</feature>
<sequence>MPMAAARLDPDQVVRTALTLLDEVGLEGLTLRRLARELDVQAPALYWHFKNKQSLLDEMATALQRELDETGGHPEPGAPWQDWFSEMFRHLRRGLLRHRDGAKVFGGTRLTGTGHAARQEEHLRLMTAAGFTPGAAARAFFIAYTFTMGFVIEEQAVHPMPGERTPGYDVEERAARLAPEHPLAAAVSGDFFGDDYDARFEEGLRAVVAGVEATLLTAS</sequence>
<evidence type="ECO:0000313" key="7">
    <source>
        <dbReference type="EMBL" id="GAA2074690.1"/>
    </source>
</evidence>
<dbReference type="InterPro" id="IPR004111">
    <property type="entry name" value="Repressor_TetR_C"/>
</dbReference>
<dbReference type="InterPro" id="IPR001647">
    <property type="entry name" value="HTH_TetR"/>
</dbReference>
<dbReference type="InterPro" id="IPR009057">
    <property type="entry name" value="Homeodomain-like_sf"/>
</dbReference>
<organism evidence="7 8">
    <name type="scientific">Streptomyces albiaxialis</name>
    <dbReference type="NCBI Taxonomy" id="329523"/>
    <lineage>
        <taxon>Bacteria</taxon>
        <taxon>Bacillati</taxon>
        <taxon>Actinomycetota</taxon>
        <taxon>Actinomycetes</taxon>
        <taxon>Kitasatosporales</taxon>
        <taxon>Streptomycetaceae</taxon>
        <taxon>Streptomyces</taxon>
    </lineage>
</organism>
<keyword evidence="2" id="KW-0805">Transcription regulation</keyword>
<evidence type="ECO:0000259" key="6">
    <source>
        <dbReference type="PROSITE" id="PS50977"/>
    </source>
</evidence>
<dbReference type="PANTHER" id="PTHR30055">
    <property type="entry name" value="HTH-TYPE TRANSCRIPTIONAL REGULATOR RUTR"/>
    <property type="match status" value="1"/>
</dbReference>
<dbReference type="PANTHER" id="PTHR30055:SF151">
    <property type="entry name" value="TRANSCRIPTIONAL REGULATORY PROTEIN"/>
    <property type="match status" value="1"/>
</dbReference>
<dbReference type="InterPro" id="IPR003012">
    <property type="entry name" value="Tet_transcr_reg_TetR"/>
</dbReference>
<dbReference type="Gene3D" id="1.10.357.10">
    <property type="entry name" value="Tetracycline Repressor, domain 2"/>
    <property type="match status" value="1"/>
</dbReference>
<keyword evidence="8" id="KW-1185">Reference proteome</keyword>
<evidence type="ECO:0000313" key="8">
    <source>
        <dbReference type="Proteomes" id="UP001500016"/>
    </source>
</evidence>
<dbReference type="InterPro" id="IPR036271">
    <property type="entry name" value="Tet_transcr_reg_TetR-rel_C_sf"/>
</dbReference>
<dbReference type="Pfam" id="PF00440">
    <property type="entry name" value="TetR_N"/>
    <property type="match status" value="1"/>
</dbReference>
<comment type="caution">
    <text evidence="7">The sequence shown here is derived from an EMBL/GenBank/DDBJ whole genome shotgun (WGS) entry which is preliminary data.</text>
</comment>
<dbReference type="EMBL" id="BAAAPE010000007">
    <property type="protein sequence ID" value="GAA2074690.1"/>
    <property type="molecule type" value="Genomic_DNA"/>
</dbReference>
<dbReference type="SUPFAM" id="SSF46689">
    <property type="entry name" value="Homeodomain-like"/>
    <property type="match status" value="1"/>
</dbReference>
<dbReference type="PRINTS" id="PR00455">
    <property type="entry name" value="HTHTETR"/>
</dbReference>
<dbReference type="Gene3D" id="1.10.10.60">
    <property type="entry name" value="Homeodomain-like"/>
    <property type="match status" value="1"/>
</dbReference>
<dbReference type="PRINTS" id="PR00400">
    <property type="entry name" value="TETREPRESSOR"/>
</dbReference>
<dbReference type="SUPFAM" id="SSF48498">
    <property type="entry name" value="Tetracyclin repressor-like, C-terminal domain"/>
    <property type="match status" value="1"/>
</dbReference>
<dbReference type="PROSITE" id="PS01081">
    <property type="entry name" value="HTH_TETR_1"/>
    <property type="match status" value="1"/>
</dbReference>
<keyword evidence="1" id="KW-0678">Repressor</keyword>
<evidence type="ECO:0000256" key="5">
    <source>
        <dbReference type="PROSITE-ProRule" id="PRU00335"/>
    </source>
</evidence>
<gene>
    <name evidence="7" type="ORF">GCM10009801_28820</name>
</gene>
<dbReference type="Pfam" id="PF02909">
    <property type="entry name" value="TetR_C_1"/>
    <property type="match status" value="1"/>
</dbReference>
<dbReference type="Proteomes" id="UP001500016">
    <property type="component" value="Unassembled WGS sequence"/>
</dbReference>
<proteinExistence type="predicted"/>
<keyword evidence="3 5" id="KW-0238">DNA-binding</keyword>
<evidence type="ECO:0000256" key="4">
    <source>
        <dbReference type="ARBA" id="ARBA00023163"/>
    </source>
</evidence>
<evidence type="ECO:0000256" key="1">
    <source>
        <dbReference type="ARBA" id="ARBA00022491"/>
    </source>
</evidence>
<feature type="domain" description="HTH tetR-type" evidence="6">
    <location>
        <begin position="7"/>
        <end position="67"/>
    </location>
</feature>